<evidence type="ECO:0000256" key="1">
    <source>
        <dbReference type="SAM" id="MobiDB-lite"/>
    </source>
</evidence>
<dbReference type="InParanoid" id="A0A7M7R3H6"/>
<protein>
    <submittedName>
        <fullName evidence="2">Uncharacterized protein</fullName>
    </submittedName>
</protein>
<dbReference type="EnsemblMetazoa" id="XM_032601929">
    <property type="protein sequence ID" value="XP_032457820"/>
    <property type="gene ID" value="LOC116738672"/>
</dbReference>
<feature type="compositionally biased region" description="Pro residues" evidence="1">
    <location>
        <begin position="128"/>
        <end position="140"/>
    </location>
</feature>
<dbReference type="AlphaFoldDB" id="A0A7M7R3H6"/>
<feature type="region of interest" description="Disordered" evidence="1">
    <location>
        <begin position="32"/>
        <end position="219"/>
    </location>
</feature>
<dbReference type="GeneID" id="116738672"/>
<dbReference type="RefSeq" id="XP_032457820.1">
    <property type="nucleotide sequence ID" value="XM_032601929.1"/>
</dbReference>
<feature type="compositionally biased region" description="Polar residues" evidence="1">
    <location>
        <begin position="202"/>
        <end position="214"/>
    </location>
</feature>
<accession>A0A7M7R3H6</accession>
<keyword evidence="3" id="KW-1185">Reference proteome</keyword>
<organism evidence="2 3">
    <name type="scientific">Nasonia vitripennis</name>
    <name type="common">Parasitic wasp</name>
    <dbReference type="NCBI Taxonomy" id="7425"/>
    <lineage>
        <taxon>Eukaryota</taxon>
        <taxon>Metazoa</taxon>
        <taxon>Ecdysozoa</taxon>
        <taxon>Arthropoda</taxon>
        <taxon>Hexapoda</taxon>
        <taxon>Insecta</taxon>
        <taxon>Pterygota</taxon>
        <taxon>Neoptera</taxon>
        <taxon>Endopterygota</taxon>
        <taxon>Hymenoptera</taxon>
        <taxon>Apocrita</taxon>
        <taxon>Proctotrupomorpha</taxon>
        <taxon>Chalcidoidea</taxon>
        <taxon>Pteromalidae</taxon>
        <taxon>Pteromalinae</taxon>
        <taxon>Nasonia</taxon>
    </lineage>
</organism>
<dbReference type="Proteomes" id="UP000002358">
    <property type="component" value="Unassembled WGS sequence"/>
</dbReference>
<evidence type="ECO:0000313" key="2">
    <source>
        <dbReference type="EnsemblMetazoa" id="XP_032457820"/>
    </source>
</evidence>
<evidence type="ECO:0000313" key="3">
    <source>
        <dbReference type="Proteomes" id="UP000002358"/>
    </source>
</evidence>
<feature type="compositionally biased region" description="Basic residues" evidence="1">
    <location>
        <begin position="156"/>
        <end position="166"/>
    </location>
</feature>
<reference evidence="2" key="1">
    <citation type="submission" date="2021-01" db="UniProtKB">
        <authorList>
            <consortium name="EnsemblMetazoa"/>
        </authorList>
    </citation>
    <scope>IDENTIFICATION</scope>
</reference>
<feature type="compositionally biased region" description="Low complexity" evidence="1">
    <location>
        <begin position="58"/>
        <end position="74"/>
    </location>
</feature>
<feature type="compositionally biased region" description="Basic and acidic residues" evidence="1">
    <location>
        <begin position="178"/>
        <end position="192"/>
    </location>
</feature>
<feature type="compositionally biased region" description="Basic and acidic residues" evidence="1">
    <location>
        <begin position="87"/>
        <end position="97"/>
    </location>
</feature>
<sequence length="233" mass="26501">MAPRRSRSAGINKVNRAAEWANFRHRLRLYRASTPISDLNRDEREDGEIVDDRTFNVSIPRSPRSPSLLRSATSPPRPRQNHWVAPYDRRRDHERVRNPPVRRRRDLDSFSDVGSGDEYQHDYSLALPSPPRASPGPSVSPSPVRGNPRFLDRDHRGRGRVYRGRGSRSATRGQNHSNDAHRGRERARDYNPHRGRGPVLSRSRSVASRGSENQGAGAPAMIFNAPCTFYIQQ</sequence>
<dbReference type="KEGG" id="nvi:116738672"/>
<proteinExistence type="predicted"/>
<name>A0A7M7R3H6_NASVI</name>